<evidence type="ECO:0000256" key="1">
    <source>
        <dbReference type="ARBA" id="ARBA00023015"/>
    </source>
</evidence>
<dbReference type="GO" id="GO:0003677">
    <property type="term" value="F:DNA binding"/>
    <property type="evidence" value="ECO:0007669"/>
    <property type="project" value="UniProtKB-KW"/>
</dbReference>
<accession>A0A0K6LMJ4</accession>
<evidence type="ECO:0000313" key="7">
    <source>
        <dbReference type="Proteomes" id="UP000613452"/>
    </source>
</evidence>
<dbReference type="OMA" id="AIEDECI"/>
<evidence type="ECO:0000256" key="2">
    <source>
        <dbReference type="ARBA" id="ARBA00023125"/>
    </source>
</evidence>
<dbReference type="InterPro" id="IPR011991">
    <property type="entry name" value="ArsR-like_HTH"/>
</dbReference>
<evidence type="ECO:0000313" key="6">
    <source>
        <dbReference type="EMBL" id="UYW70193.1"/>
    </source>
</evidence>
<gene>
    <name evidence="5" type="ORF">JCR31_05420</name>
    <name evidence="6" type="ORF">OK229_04650</name>
</gene>
<proteinExistence type="predicted"/>
<dbReference type="SUPFAM" id="SSF46785">
    <property type="entry name" value="Winged helix' DNA-binding domain"/>
    <property type="match status" value="1"/>
</dbReference>
<dbReference type="GO" id="GO:0003700">
    <property type="term" value="F:DNA-binding transcription factor activity"/>
    <property type="evidence" value="ECO:0007669"/>
    <property type="project" value="InterPro"/>
</dbReference>
<evidence type="ECO:0000259" key="4">
    <source>
        <dbReference type="PROSITE" id="PS50987"/>
    </source>
</evidence>
<dbReference type="InterPro" id="IPR036390">
    <property type="entry name" value="WH_DNA-bd_sf"/>
</dbReference>
<dbReference type="Gene3D" id="1.10.10.10">
    <property type="entry name" value="Winged helix-like DNA-binding domain superfamily/Winged helix DNA-binding domain"/>
    <property type="match status" value="1"/>
</dbReference>
<reference evidence="5 7" key="1">
    <citation type="submission" date="2020-12" db="EMBL/GenBank/DDBJ databases">
        <title>Genome assembly for a thermostable protease producing Bacillus cereus MAKP1 strain isolated from chicken gut.</title>
        <authorList>
            <person name="Malaviya A."/>
        </authorList>
    </citation>
    <scope>NUCLEOTIDE SEQUENCE [LARGE SCALE GENOMIC DNA]</scope>
    <source>
        <strain evidence="5 7">MAKP1</strain>
    </source>
</reference>
<dbReference type="CDD" id="cd00090">
    <property type="entry name" value="HTH_ARSR"/>
    <property type="match status" value="1"/>
</dbReference>
<evidence type="ECO:0000256" key="3">
    <source>
        <dbReference type="ARBA" id="ARBA00023163"/>
    </source>
</evidence>
<dbReference type="AlphaFoldDB" id="A0A0K6LMJ4"/>
<dbReference type="GeneID" id="45024297"/>
<evidence type="ECO:0000313" key="5">
    <source>
        <dbReference type="EMBL" id="MBK1607346.1"/>
    </source>
</evidence>
<keyword evidence="3" id="KW-0804">Transcription</keyword>
<dbReference type="Proteomes" id="UP001163707">
    <property type="component" value="Chromosome"/>
</dbReference>
<evidence type="ECO:0000313" key="8">
    <source>
        <dbReference type="Proteomes" id="UP001163707"/>
    </source>
</evidence>
<dbReference type="RefSeq" id="WP_000426920.1">
    <property type="nucleotide sequence ID" value="NZ_AP022877.1"/>
</dbReference>
<organism evidence="6 8">
    <name type="scientific">Bacillus cereus</name>
    <dbReference type="NCBI Taxonomy" id="1396"/>
    <lineage>
        <taxon>Bacteria</taxon>
        <taxon>Bacillati</taxon>
        <taxon>Bacillota</taxon>
        <taxon>Bacilli</taxon>
        <taxon>Bacillales</taxon>
        <taxon>Bacillaceae</taxon>
        <taxon>Bacillus</taxon>
        <taxon>Bacillus cereus group</taxon>
    </lineage>
</organism>
<dbReference type="PRINTS" id="PR00778">
    <property type="entry name" value="HTHARSR"/>
</dbReference>
<dbReference type="NCBIfam" id="NF033788">
    <property type="entry name" value="HTH_metalloreg"/>
    <property type="match status" value="1"/>
</dbReference>
<feature type="domain" description="HTH arsR-type" evidence="4">
    <location>
        <begin position="11"/>
        <end position="106"/>
    </location>
</feature>
<dbReference type="InterPro" id="IPR036388">
    <property type="entry name" value="WH-like_DNA-bd_sf"/>
</dbReference>
<protein>
    <submittedName>
        <fullName evidence="6">Metalloregulator ArsR/SmtB family transcription factor</fullName>
    </submittedName>
    <submittedName>
        <fullName evidence="5">Winged helix-turn-helix transcriptional regulator</fullName>
    </submittedName>
</protein>
<dbReference type="Pfam" id="PF01022">
    <property type="entry name" value="HTH_5"/>
    <property type="match status" value="1"/>
</dbReference>
<keyword evidence="1" id="KW-0805">Transcription regulation</keyword>
<dbReference type="PANTHER" id="PTHR43132">
    <property type="entry name" value="ARSENICAL RESISTANCE OPERON REPRESSOR ARSR-RELATED"/>
    <property type="match status" value="1"/>
</dbReference>
<dbReference type="PANTHER" id="PTHR43132:SF6">
    <property type="entry name" value="HTH-TYPE TRANSCRIPTIONAL REPRESSOR CZRA"/>
    <property type="match status" value="1"/>
</dbReference>
<reference evidence="6" key="2">
    <citation type="submission" date="2023-02" db="EMBL/GenBank/DDBJ databases">
        <title>Complete Genome Sequence of Bacillus cereus sensu lato isolate BC38B from pepper closely related to the Bacillus anthracis clade.</title>
        <authorList>
            <person name="Abdelli M."/>
            <person name="Cerar Kisek T."/>
            <person name="Falaise C."/>
            <person name="Cumont A."/>
            <person name="Giraud M."/>
            <person name="Chatoux J."/>
            <person name="Rogee S."/>
            <person name="Dadvisard M."/>
            <person name="Larigauderie G."/>
            <person name="Raynaud F."/>
            <person name="Godic Torkar K."/>
            <person name="Ramisse V."/>
        </authorList>
    </citation>
    <scope>NUCLEOTIDE SEQUENCE</scope>
    <source>
        <strain evidence="6">BC38B</strain>
    </source>
</reference>
<dbReference type="PROSITE" id="PS50987">
    <property type="entry name" value="HTH_ARSR_2"/>
    <property type="match status" value="1"/>
</dbReference>
<name>A0A0K6LMJ4_BACCE</name>
<dbReference type="EMBL" id="JAEFBZ010000001">
    <property type="protein sequence ID" value="MBK1607346.1"/>
    <property type="molecule type" value="Genomic_DNA"/>
</dbReference>
<keyword evidence="2" id="KW-0238">DNA-binding</keyword>
<dbReference type="InterPro" id="IPR051011">
    <property type="entry name" value="Metal_resp_trans_reg"/>
</dbReference>
<sequence>MENFECRNTEVVLEKFQVVTPIFQALGDENRQQIIMLLLENKQMNVTQITDKMGISRPAVSHHLKILRQAELIVADRHGKEIFYSIIAGEFLKQVKDLLQAIESNY</sequence>
<dbReference type="Proteomes" id="UP000613452">
    <property type="component" value="Unassembled WGS sequence"/>
</dbReference>
<dbReference type="SMART" id="SM00418">
    <property type="entry name" value="HTH_ARSR"/>
    <property type="match status" value="1"/>
</dbReference>
<dbReference type="InterPro" id="IPR001845">
    <property type="entry name" value="HTH_ArsR_DNA-bd_dom"/>
</dbReference>
<dbReference type="EMBL" id="CP109872">
    <property type="protein sequence ID" value="UYW70193.1"/>
    <property type="molecule type" value="Genomic_DNA"/>
</dbReference>